<dbReference type="RefSeq" id="WP_164787201.1">
    <property type="nucleotide sequence ID" value="NZ_JAALLZ010000006.1"/>
</dbReference>
<dbReference type="EMBL" id="JAALLZ010000006">
    <property type="protein sequence ID" value="NGU31038.1"/>
    <property type="molecule type" value="Genomic_DNA"/>
</dbReference>
<organism evidence="1 2">
    <name type="scientific">Clostridium perfringens</name>
    <dbReference type="NCBI Taxonomy" id="1502"/>
    <lineage>
        <taxon>Bacteria</taxon>
        <taxon>Bacillati</taxon>
        <taxon>Bacillota</taxon>
        <taxon>Clostridia</taxon>
        <taxon>Eubacteriales</taxon>
        <taxon>Clostridiaceae</taxon>
        <taxon>Clostridium</taxon>
    </lineage>
</organism>
<reference evidence="1 2" key="1">
    <citation type="submission" date="2020-02" db="EMBL/GenBank/DDBJ databases">
        <title>Genomic Insights into the Phylogeny and Genetic Plasticity of the Human and Animal Enteric Pathogen Clostridium perfringens.</title>
        <authorList>
            <person name="Feng Y."/>
            <person name="Hu Y."/>
        </authorList>
    </citation>
    <scope>NUCLEOTIDE SEQUENCE [LARGE SCALE GENOMIC DNA]</scope>
    <source>
        <strain evidence="1 2">CP-40</strain>
    </source>
</reference>
<sequence length="146" mass="17747">METPQNTKLEQVYSGFLPKITCYEYLQPKFTKEMLQMTLDGYIQFVLGKYVIDNKLEINFETREFNRKLSNTEINIFVYGLITEWITPYMNNAQWLKQNLKSSEYNTISEANQLREIMNLYRESEEQFEYWMTRYSHMKLQNEVNK</sequence>
<dbReference type="AlphaFoldDB" id="A0AAP6WND0"/>
<comment type="caution">
    <text evidence="1">The sequence shown here is derived from an EMBL/GenBank/DDBJ whole genome shotgun (WGS) entry which is preliminary data.</text>
</comment>
<evidence type="ECO:0000313" key="1">
    <source>
        <dbReference type="EMBL" id="NGU31038.1"/>
    </source>
</evidence>
<protein>
    <submittedName>
        <fullName evidence="1">Uncharacterized protein</fullName>
    </submittedName>
</protein>
<name>A0AAP6WND0_CLOPF</name>
<accession>A0AAP6WND0</accession>
<dbReference type="Proteomes" id="UP000481454">
    <property type="component" value="Unassembled WGS sequence"/>
</dbReference>
<gene>
    <name evidence="1" type="ORF">G6Z34_13180</name>
</gene>
<proteinExistence type="predicted"/>
<evidence type="ECO:0000313" key="2">
    <source>
        <dbReference type="Proteomes" id="UP000481454"/>
    </source>
</evidence>